<dbReference type="Gene3D" id="3.30.1240.10">
    <property type="match status" value="1"/>
</dbReference>
<sequence length="286" mass="31438">MITCIATDMDGTLLTGNHVISKENKSAIMAARRQGIEVVVATGRSYLEAKYVLDDAGIECPIICANGAEIRSSNGDVLLSNPIGLGETKEIIRILKDNNIYFELYTDNGTYSDDYDRAITIILDIYMSSSKQSNYEKSLQAAKERFENGLIHLVEDYESVLADQNVKVYKLIAFSFEQEKLQHAKDELVKLTGIAVSSSGSENIEINSIDAQKGNALTAFVKHHNMKIEQAMVIGDNYNDLSMFKVAGRAVAMGNAPEEIKKQCDVVTETNENHGVAKAIMEAIQG</sequence>
<name>A0AAW5E814_9BACI</name>
<dbReference type="SFLD" id="SFLDS00003">
    <property type="entry name" value="Haloacid_Dehalogenase"/>
    <property type="match status" value="1"/>
</dbReference>
<evidence type="ECO:0000313" key="1">
    <source>
        <dbReference type="EMBL" id="MCH1626157.1"/>
    </source>
</evidence>
<dbReference type="GO" id="GO:0000287">
    <property type="term" value="F:magnesium ion binding"/>
    <property type="evidence" value="ECO:0007669"/>
    <property type="project" value="TreeGrafter"/>
</dbReference>
<dbReference type="CDD" id="cd07516">
    <property type="entry name" value="HAD_Pase"/>
    <property type="match status" value="1"/>
</dbReference>
<dbReference type="InterPro" id="IPR036412">
    <property type="entry name" value="HAD-like_sf"/>
</dbReference>
<dbReference type="AlphaFoldDB" id="A0AAW5E814"/>
<dbReference type="Gene3D" id="3.40.50.1000">
    <property type="entry name" value="HAD superfamily/HAD-like"/>
    <property type="match status" value="1"/>
</dbReference>
<dbReference type="Pfam" id="PF08282">
    <property type="entry name" value="Hydrolase_3"/>
    <property type="match status" value="1"/>
</dbReference>
<dbReference type="InterPro" id="IPR023214">
    <property type="entry name" value="HAD_sf"/>
</dbReference>
<comment type="caution">
    <text evidence="1">The sequence shown here is derived from an EMBL/GenBank/DDBJ whole genome shotgun (WGS) entry which is preliminary data.</text>
</comment>
<reference evidence="1" key="1">
    <citation type="submission" date="2022-02" db="EMBL/GenBank/DDBJ databases">
        <title>Fredinandcohnia quinoae sp. nov. isolated from Chenopodium quinoa seeds.</title>
        <authorList>
            <person name="Saati-Santamaria Z."/>
            <person name="Flores-Felix J.D."/>
            <person name="Igual J.M."/>
            <person name="Velazquez E."/>
            <person name="Garcia-Fraile P."/>
            <person name="Martinez-Molina E."/>
        </authorList>
    </citation>
    <scope>NUCLEOTIDE SEQUENCE</scope>
    <source>
        <strain evidence="1">SECRCQ15</strain>
    </source>
</reference>
<dbReference type="EMBL" id="JAKTTI010000019">
    <property type="protein sequence ID" value="MCH1626157.1"/>
    <property type="molecule type" value="Genomic_DNA"/>
</dbReference>
<evidence type="ECO:0000313" key="2">
    <source>
        <dbReference type="Proteomes" id="UP001431131"/>
    </source>
</evidence>
<dbReference type="NCBIfam" id="TIGR01484">
    <property type="entry name" value="HAD-SF-IIB"/>
    <property type="match status" value="1"/>
</dbReference>
<dbReference type="InterPro" id="IPR006379">
    <property type="entry name" value="HAD-SF_hydro_IIB"/>
</dbReference>
<dbReference type="NCBIfam" id="TIGR00099">
    <property type="entry name" value="Cof-subfamily"/>
    <property type="match status" value="1"/>
</dbReference>
<dbReference type="SFLD" id="SFLDG01144">
    <property type="entry name" value="C2.B.4:_PGP_Like"/>
    <property type="match status" value="1"/>
</dbReference>
<dbReference type="GO" id="GO:0005829">
    <property type="term" value="C:cytosol"/>
    <property type="evidence" value="ECO:0007669"/>
    <property type="project" value="TreeGrafter"/>
</dbReference>
<proteinExistence type="predicted"/>
<protein>
    <submittedName>
        <fullName evidence="1">Cof-type HAD-IIB family hydrolase</fullName>
    </submittedName>
</protein>
<keyword evidence="1" id="KW-0378">Hydrolase</keyword>
<dbReference type="InterPro" id="IPR000150">
    <property type="entry name" value="Cof"/>
</dbReference>
<keyword evidence="2" id="KW-1185">Reference proteome</keyword>
<dbReference type="SUPFAM" id="SSF56784">
    <property type="entry name" value="HAD-like"/>
    <property type="match status" value="1"/>
</dbReference>
<dbReference type="RefSeq" id="WP_240256075.1">
    <property type="nucleotide sequence ID" value="NZ_JAKTTI010000019.1"/>
</dbReference>
<dbReference type="SFLD" id="SFLDG01140">
    <property type="entry name" value="C2.B:_Phosphomannomutase_and_P"/>
    <property type="match status" value="1"/>
</dbReference>
<dbReference type="Proteomes" id="UP001431131">
    <property type="component" value="Unassembled WGS sequence"/>
</dbReference>
<dbReference type="PANTHER" id="PTHR10000:SF55">
    <property type="entry name" value="5-AMINO-6-(5-PHOSPHO-D-RIBITYLAMINO)URACIL PHOSPHATASE YCSE"/>
    <property type="match status" value="1"/>
</dbReference>
<gene>
    <name evidence="1" type="ORF">MJG50_12525</name>
</gene>
<dbReference type="PANTHER" id="PTHR10000">
    <property type="entry name" value="PHOSPHOSERINE PHOSPHATASE"/>
    <property type="match status" value="1"/>
</dbReference>
<dbReference type="GO" id="GO:0016791">
    <property type="term" value="F:phosphatase activity"/>
    <property type="evidence" value="ECO:0007669"/>
    <property type="project" value="TreeGrafter"/>
</dbReference>
<organism evidence="1 2">
    <name type="scientific">Fredinandcohnia quinoae</name>
    <dbReference type="NCBI Taxonomy" id="2918902"/>
    <lineage>
        <taxon>Bacteria</taxon>
        <taxon>Bacillati</taxon>
        <taxon>Bacillota</taxon>
        <taxon>Bacilli</taxon>
        <taxon>Bacillales</taxon>
        <taxon>Bacillaceae</taxon>
        <taxon>Fredinandcohnia</taxon>
    </lineage>
</organism>
<accession>A0AAW5E814</accession>